<evidence type="ECO:0000313" key="2">
    <source>
        <dbReference type="EMBL" id="MBB3890362.1"/>
    </source>
</evidence>
<feature type="region of interest" description="Disordered" evidence="1">
    <location>
        <begin position="1"/>
        <end position="83"/>
    </location>
</feature>
<dbReference type="Proteomes" id="UP000530564">
    <property type="component" value="Unassembled WGS sequence"/>
</dbReference>
<reference evidence="2 3" key="1">
    <citation type="submission" date="2020-08" db="EMBL/GenBank/DDBJ databases">
        <title>Genomic Encyclopedia of Type Strains, Phase IV (KMG-IV): sequencing the most valuable type-strain genomes for metagenomic binning, comparative biology and taxonomic classification.</title>
        <authorList>
            <person name="Goeker M."/>
        </authorList>
    </citation>
    <scope>NUCLEOTIDE SEQUENCE [LARGE SCALE GENOMIC DNA]</scope>
    <source>
        <strain evidence="2 3">DSM 21793</strain>
    </source>
</reference>
<keyword evidence="3" id="KW-1185">Reference proteome</keyword>
<name>A0A839ZYY2_9CAUL</name>
<sequence length="245" mass="28076">MPNRQTPPEQPHAPRRRRAEAPQGGPEPRSFGEEGRYSSDQARYYGADTRSFDAFGSHRPSDARPEWRRGRYEAGRDSAPHAPFDEADALARGYYSLDAPHGGQEYGIEPHGYRESIVRRRARPAGAPLTEAERAPYGDQPLNPRDPGVREFGPPADYAYHPSAETEFELEYLDWREARLASHDRDYAAWREEQQRKYDAEYRAFRGEWQARFDRSFAEWRNLQDAQDPLSAPVSEGAAPPDDRV</sequence>
<evidence type="ECO:0000313" key="3">
    <source>
        <dbReference type="Proteomes" id="UP000530564"/>
    </source>
</evidence>
<accession>A0A839ZYY2</accession>
<organism evidence="2 3">
    <name type="scientific">Phenylobacterium haematophilum</name>
    <dbReference type="NCBI Taxonomy" id="98513"/>
    <lineage>
        <taxon>Bacteria</taxon>
        <taxon>Pseudomonadati</taxon>
        <taxon>Pseudomonadota</taxon>
        <taxon>Alphaproteobacteria</taxon>
        <taxon>Caulobacterales</taxon>
        <taxon>Caulobacteraceae</taxon>
        <taxon>Phenylobacterium</taxon>
    </lineage>
</organism>
<feature type="region of interest" description="Disordered" evidence="1">
    <location>
        <begin position="224"/>
        <end position="245"/>
    </location>
</feature>
<comment type="caution">
    <text evidence="2">The sequence shown here is derived from an EMBL/GenBank/DDBJ whole genome shotgun (WGS) entry which is preliminary data.</text>
</comment>
<gene>
    <name evidence="2" type="ORF">GGQ61_001059</name>
</gene>
<dbReference type="AlphaFoldDB" id="A0A839ZYY2"/>
<feature type="compositionally biased region" description="Basic and acidic residues" evidence="1">
    <location>
        <begin position="59"/>
        <end position="79"/>
    </location>
</feature>
<proteinExistence type="predicted"/>
<protein>
    <submittedName>
        <fullName evidence="2">Uncharacterized protein</fullName>
    </submittedName>
</protein>
<dbReference type="EMBL" id="JACIDK010000001">
    <property type="protein sequence ID" value="MBB3890362.1"/>
    <property type="molecule type" value="Genomic_DNA"/>
</dbReference>
<feature type="region of interest" description="Disordered" evidence="1">
    <location>
        <begin position="123"/>
        <end position="160"/>
    </location>
</feature>
<dbReference type="RefSeq" id="WP_183770354.1">
    <property type="nucleotide sequence ID" value="NZ_JACIDK010000001.1"/>
</dbReference>
<evidence type="ECO:0000256" key="1">
    <source>
        <dbReference type="SAM" id="MobiDB-lite"/>
    </source>
</evidence>